<accession>A0AAV5FUY9</accession>
<keyword evidence="4" id="KW-1185">Reference proteome</keyword>
<keyword evidence="1" id="KW-1133">Transmembrane helix</keyword>
<name>A0AAV5FUY9_ELECO</name>
<reference evidence="3" key="1">
    <citation type="journal article" date="2018" name="DNA Res.">
        <title>Multiple hybrid de novo genome assembly of finger millet, an orphan allotetraploid crop.</title>
        <authorList>
            <person name="Hatakeyama M."/>
            <person name="Aluri S."/>
            <person name="Balachadran M.T."/>
            <person name="Sivarajan S.R."/>
            <person name="Patrignani A."/>
            <person name="Gruter S."/>
            <person name="Poveda L."/>
            <person name="Shimizu-Inatsugi R."/>
            <person name="Baeten J."/>
            <person name="Francoijs K.J."/>
            <person name="Nataraja K.N."/>
            <person name="Reddy Y.A.N."/>
            <person name="Phadnis S."/>
            <person name="Ravikumar R.L."/>
            <person name="Schlapbach R."/>
            <person name="Sreeman S.M."/>
            <person name="Shimizu K.K."/>
        </authorList>
    </citation>
    <scope>NUCLEOTIDE SEQUENCE</scope>
</reference>
<keyword evidence="1" id="KW-0812">Transmembrane</keyword>
<dbReference type="EMBL" id="BQKI01000098">
    <property type="protein sequence ID" value="GJN39509.1"/>
    <property type="molecule type" value="Genomic_DNA"/>
</dbReference>
<comment type="caution">
    <text evidence="3">The sequence shown here is derived from an EMBL/GenBank/DDBJ whole genome shotgun (WGS) entry which is preliminary data.</text>
</comment>
<dbReference type="PANTHER" id="PTHR31325">
    <property type="entry name" value="OS01G0798800 PROTEIN-RELATED"/>
    <property type="match status" value="1"/>
</dbReference>
<sequence>MENLIKIYYDWEIQLQELLSFGIQIFLFFTGGLRWCGINMFLRFLIWTTYLGADMVAVYALGYLSRHVNVPTACDTLRGMHPLAFFWAPFFIVHLGGQDTITAFAMEDNNLWLRHLLNLRGQVVLASYVLGKSMGMHEIKFVVSGILVFITRIIKYIERICSLNCGCLKSLESSMVYHFESNKIFIKGRKVSPQLLTS</sequence>
<feature type="transmembrane region" description="Helical" evidence="1">
    <location>
        <begin position="18"/>
        <end position="37"/>
    </location>
</feature>
<proteinExistence type="predicted"/>
<feature type="transmembrane region" description="Helical" evidence="1">
    <location>
        <begin position="44"/>
        <end position="64"/>
    </location>
</feature>
<dbReference type="AlphaFoldDB" id="A0AAV5FUY9"/>
<gene>
    <name evidence="3" type="primary">gb28632</name>
    <name evidence="3" type="ORF">PR202_gb28632</name>
</gene>
<dbReference type="Pfam" id="PF13968">
    <property type="entry name" value="DUF4220"/>
    <property type="match status" value="1"/>
</dbReference>
<reference evidence="3" key="2">
    <citation type="submission" date="2021-12" db="EMBL/GenBank/DDBJ databases">
        <title>Resequencing data analysis of finger millet.</title>
        <authorList>
            <person name="Hatakeyama M."/>
            <person name="Aluri S."/>
            <person name="Balachadran M.T."/>
            <person name="Sivarajan S.R."/>
            <person name="Poveda L."/>
            <person name="Shimizu-Inatsugi R."/>
            <person name="Schlapbach R."/>
            <person name="Sreeman S.M."/>
            <person name="Shimizu K.K."/>
        </authorList>
    </citation>
    <scope>NUCLEOTIDE SEQUENCE</scope>
</reference>
<organism evidence="3 4">
    <name type="scientific">Eleusine coracana subsp. coracana</name>
    <dbReference type="NCBI Taxonomy" id="191504"/>
    <lineage>
        <taxon>Eukaryota</taxon>
        <taxon>Viridiplantae</taxon>
        <taxon>Streptophyta</taxon>
        <taxon>Embryophyta</taxon>
        <taxon>Tracheophyta</taxon>
        <taxon>Spermatophyta</taxon>
        <taxon>Magnoliopsida</taxon>
        <taxon>Liliopsida</taxon>
        <taxon>Poales</taxon>
        <taxon>Poaceae</taxon>
        <taxon>PACMAD clade</taxon>
        <taxon>Chloridoideae</taxon>
        <taxon>Cynodonteae</taxon>
        <taxon>Eleusininae</taxon>
        <taxon>Eleusine</taxon>
    </lineage>
</organism>
<feature type="domain" description="DUF4220" evidence="2">
    <location>
        <begin position="47"/>
        <end position="175"/>
    </location>
</feature>
<evidence type="ECO:0000256" key="1">
    <source>
        <dbReference type="SAM" id="Phobius"/>
    </source>
</evidence>
<dbReference type="Proteomes" id="UP001054889">
    <property type="component" value="Unassembled WGS sequence"/>
</dbReference>
<evidence type="ECO:0000313" key="3">
    <source>
        <dbReference type="EMBL" id="GJN39509.1"/>
    </source>
</evidence>
<keyword evidence="1" id="KW-0472">Membrane</keyword>
<feature type="transmembrane region" description="Helical" evidence="1">
    <location>
        <begin position="84"/>
        <end position="106"/>
    </location>
</feature>
<protein>
    <recommendedName>
        <fullName evidence="2">DUF4220 domain-containing protein</fullName>
    </recommendedName>
</protein>
<dbReference type="InterPro" id="IPR025315">
    <property type="entry name" value="DUF4220"/>
</dbReference>
<evidence type="ECO:0000259" key="2">
    <source>
        <dbReference type="Pfam" id="PF13968"/>
    </source>
</evidence>
<evidence type="ECO:0000313" key="4">
    <source>
        <dbReference type="Proteomes" id="UP001054889"/>
    </source>
</evidence>